<organism evidence="4 5">
    <name type="scientific">Tritrichomonas musculus</name>
    <dbReference type="NCBI Taxonomy" id="1915356"/>
    <lineage>
        <taxon>Eukaryota</taxon>
        <taxon>Metamonada</taxon>
        <taxon>Parabasalia</taxon>
        <taxon>Tritrichomonadida</taxon>
        <taxon>Tritrichomonadidae</taxon>
        <taxon>Tritrichomonas</taxon>
    </lineage>
</organism>
<dbReference type="Gene3D" id="2.60.40.790">
    <property type="match status" value="1"/>
</dbReference>
<gene>
    <name evidence="4" type="ORF">M9Y10_006050</name>
</gene>
<dbReference type="SUPFAM" id="SSF49764">
    <property type="entry name" value="HSP20-like chaperones"/>
    <property type="match status" value="1"/>
</dbReference>
<dbReference type="InterPro" id="IPR008978">
    <property type="entry name" value="HSP20-like_chaperone"/>
</dbReference>
<dbReference type="PROSITE" id="PS51203">
    <property type="entry name" value="CS"/>
    <property type="match status" value="1"/>
</dbReference>
<dbReference type="CDD" id="cd06467">
    <property type="entry name" value="p23_NUDC_like"/>
    <property type="match status" value="1"/>
</dbReference>
<accession>A0ABR2JFY8</accession>
<evidence type="ECO:0000256" key="1">
    <source>
        <dbReference type="ARBA" id="ARBA00004496"/>
    </source>
</evidence>
<evidence type="ECO:0000313" key="4">
    <source>
        <dbReference type="EMBL" id="KAK8875875.1"/>
    </source>
</evidence>
<evidence type="ECO:0000259" key="3">
    <source>
        <dbReference type="PROSITE" id="PS51203"/>
    </source>
</evidence>
<comment type="caution">
    <text evidence="4">The sequence shown here is derived from an EMBL/GenBank/DDBJ whole genome shotgun (WGS) entry which is preliminary data.</text>
</comment>
<dbReference type="InterPro" id="IPR007052">
    <property type="entry name" value="CS_dom"/>
</dbReference>
<dbReference type="PANTHER" id="PTHR12356:SF3">
    <property type="entry name" value="NUCLEAR MIGRATION PROTEIN NUDC"/>
    <property type="match status" value="1"/>
</dbReference>
<dbReference type="Proteomes" id="UP001470230">
    <property type="component" value="Unassembled WGS sequence"/>
</dbReference>
<feature type="domain" description="CS" evidence="3">
    <location>
        <begin position="8"/>
        <end position="100"/>
    </location>
</feature>
<name>A0ABR2JFY8_9EUKA</name>
<keyword evidence="5" id="KW-1185">Reference proteome</keyword>
<protein>
    <recommendedName>
        <fullName evidence="3">CS domain-containing protein</fullName>
    </recommendedName>
</protein>
<dbReference type="EMBL" id="JAPFFF010000012">
    <property type="protein sequence ID" value="KAK8875875.1"/>
    <property type="molecule type" value="Genomic_DNA"/>
</dbReference>
<dbReference type="InterPro" id="IPR037898">
    <property type="entry name" value="NudC_fam"/>
</dbReference>
<keyword evidence="2" id="KW-0963">Cytoplasm</keyword>
<evidence type="ECO:0000256" key="2">
    <source>
        <dbReference type="ARBA" id="ARBA00022490"/>
    </source>
</evidence>
<dbReference type="Pfam" id="PF04969">
    <property type="entry name" value="CS"/>
    <property type="match status" value="1"/>
</dbReference>
<evidence type="ECO:0000313" key="5">
    <source>
        <dbReference type="Proteomes" id="UP001470230"/>
    </source>
</evidence>
<reference evidence="4 5" key="1">
    <citation type="submission" date="2024-04" db="EMBL/GenBank/DDBJ databases">
        <title>Tritrichomonas musculus Genome.</title>
        <authorList>
            <person name="Alves-Ferreira E."/>
            <person name="Grigg M."/>
            <person name="Lorenzi H."/>
            <person name="Galac M."/>
        </authorList>
    </citation>
    <scope>NUCLEOTIDE SEQUENCE [LARGE SCALE GENOMIC DNA]</scope>
    <source>
        <strain evidence="4 5">EAF2021</strain>
    </source>
</reference>
<sequence>MSEEATETKTIPYTWEQTLQDVTVSLVVEAGTPGKMVNVKITKDHLIVGIKGKQPIIDGDLSEPVKASDCSWTIVDVKDGREIQVELIKKDGMHWWKNVIKGDPEIDVSKIEPENSKLSDLDDETRQTVEKMMYDQQAKAKGLPTTEEIKNREMIEKLTRNNPELAAQLQGAKFAGGK</sequence>
<dbReference type="PANTHER" id="PTHR12356">
    <property type="entry name" value="NUCLEAR MOVEMENT PROTEIN NUDC"/>
    <property type="match status" value="1"/>
</dbReference>
<comment type="subcellular location">
    <subcellularLocation>
        <location evidence="1">Cytoplasm</location>
    </subcellularLocation>
</comment>
<proteinExistence type="predicted"/>